<protein>
    <recommendedName>
        <fullName evidence="4">TadE-like protein</fullName>
    </recommendedName>
</protein>
<feature type="transmembrane region" description="Helical" evidence="1">
    <location>
        <begin position="12"/>
        <end position="32"/>
    </location>
</feature>
<keyword evidence="1" id="KW-0812">Transmembrane</keyword>
<accession>A0ABY8C9C6</accession>
<evidence type="ECO:0008006" key="4">
    <source>
        <dbReference type="Google" id="ProtNLM"/>
    </source>
</evidence>
<evidence type="ECO:0000313" key="2">
    <source>
        <dbReference type="EMBL" id="WEJ62574.1"/>
    </source>
</evidence>
<organism evidence="2 3">
    <name type="scientific">Thiomicrorhabdus lithotrophica</name>
    <dbReference type="NCBI Taxonomy" id="2949997"/>
    <lineage>
        <taxon>Bacteria</taxon>
        <taxon>Pseudomonadati</taxon>
        <taxon>Pseudomonadota</taxon>
        <taxon>Gammaproteobacteria</taxon>
        <taxon>Thiotrichales</taxon>
        <taxon>Piscirickettsiaceae</taxon>
        <taxon>Thiomicrorhabdus</taxon>
    </lineage>
</organism>
<sequence length="167" mass="17633">MPTRSVRKQKGAVLLETAYFLPVMVSVILLSVEVIGYAMNSFAANDVLTDVHTTMLGEVSEISNLEAGETPSASIKYASCNGGSVVLPIGANSSINNLIKTTLASKNITFSASDPGITTITKSVVSGFDVYVVNFKGTANTLVIPNFLSELLPINVDTIISIKDNCD</sequence>
<gene>
    <name evidence="2" type="ORF">NR989_11250</name>
</gene>
<dbReference type="Proteomes" id="UP001222275">
    <property type="component" value="Chromosome"/>
</dbReference>
<dbReference type="RefSeq" id="WP_275594832.1">
    <property type="nucleotide sequence ID" value="NZ_CP102381.1"/>
</dbReference>
<keyword evidence="1" id="KW-1133">Transmembrane helix</keyword>
<name>A0ABY8C9C6_9GAMM</name>
<keyword evidence="3" id="KW-1185">Reference proteome</keyword>
<evidence type="ECO:0000256" key="1">
    <source>
        <dbReference type="SAM" id="Phobius"/>
    </source>
</evidence>
<reference evidence="2 3" key="1">
    <citation type="submission" date="2022-06" db="EMBL/GenBank/DDBJ databases">
        <title>Thiomicrohabdus sp. nov, an obligately chemolithoautotrophic, sulfur-oxidizing bacterium isolated from beach of Guanyin Mountain. Amoy.</title>
        <authorList>
            <person name="Zhu H."/>
        </authorList>
    </citation>
    <scope>NUCLEOTIDE SEQUENCE [LARGE SCALE GENOMIC DNA]</scope>
    <source>
        <strain evidence="2 3">XGS-01</strain>
    </source>
</reference>
<evidence type="ECO:0000313" key="3">
    <source>
        <dbReference type="Proteomes" id="UP001222275"/>
    </source>
</evidence>
<dbReference type="EMBL" id="CP102381">
    <property type="protein sequence ID" value="WEJ62574.1"/>
    <property type="molecule type" value="Genomic_DNA"/>
</dbReference>
<proteinExistence type="predicted"/>
<keyword evidence="1" id="KW-0472">Membrane</keyword>